<dbReference type="PANTHER" id="PTHR13932">
    <property type="entry name" value="COPROPORPHYRINIGEN III OXIDASE"/>
    <property type="match status" value="1"/>
</dbReference>
<dbReference type="InterPro" id="IPR007197">
    <property type="entry name" value="rSAM"/>
</dbReference>
<evidence type="ECO:0000313" key="2">
    <source>
        <dbReference type="EMBL" id="AUG56637.1"/>
    </source>
</evidence>
<dbReference type="PANTHER" id="PTHR13932:SF1">
    <property type="entry name" value="OXYGEN-INDEPENDENT COPROPORPHYRINOGEN-III OXIDASE-LIKE PROTEIN HEMZ"/>
    <property type="match status" value="1"/>
</dbReference>
<dbReference type="GO" id="GO:0051989">
    <property type="term" value="F:coproporphyrinogen dehydrogenase activity"/>
    <property type="evidence" value="ECO:0007669"/>
    <property type="project" value="UniProtKB-EC"/>
</dbReference>
<reference evidence="2 3" key="1">
    <citation type="submission" date="2017-12" db="EMBL/GenBank/DDBJ databases">
        <title>Complete genome sequence of Herbivorax saccincola GGR1, a novel Cellulosome-producing hydrolytic bacterium in a thermophilic biogas plant, established by Illumina and Nanopore MinION sequencing.</title>
        <authorList>
            <person name="Pechtl A."/>
            <person name="Ruckert C."/>
            <person name="Koeck D.E."/>
            <person name="Maus I."/>
            <person name="Winkler A."/>
            <person name="Kalinowski J."/>
            <person name="Puhler A."/>
            <person name="Schwarz W.W."/>
            <person name="Zverlov V.V."/>
            <person name="Schluter A."/>
            <person name="Liebl W."/>
        </authorList>
    </citation>
    <scope>NUCLEOTIDE SEQUENCE [LARGE SCALE GENOMIC DNA]</scope>
    <source>
        <strain evidence="3">SR1</strain>
    </source>
</reference>
<gene>
    <name evidence="2" type="primary">hemZ</name>
    <name evidence="2" type="ORF">HVS_03445</name>
</gene>
<dbReference type="SFLD" id="SFLDG01082">
    <property type="entry name" value="B12-binding_domain_containing"/>
    <property type="match status" value="1"/>
</dbReference>
<dbReference type="EC" id="1.3.98.3" evidence="2"/>
<dbReference type="InterPro" id="IPR023995">
    <property type="entry name" value="HemZ"/>
</dbReference>
<dbReference type="SFLD" id="SFLDS00029">
    <property type="entry name" value="Radical_SAM"/>
    <property type="match status" value="1"/>
</dbReference>
<dbReference type="NCBIfam" id="TIGR03994">
    <property type="entry name" value="rSAM_HemZ"/>
    <property type="match status" value="1"/>
</dbReference>
<dbReference type="EMBL" id="CP025197">
    <property type="protein sequence ID" value="AUG56637.1"/>
    <property type="molecule type" value="Genomic_DNA"/>
</dbReference>
<dbReference type="RefSeq" id="WP_101299229.1">
    <property type="nucleotide sequence ID" value="NZ_CP025197.1"/>
</dbReference>
<evidence type="ECO:0000259" key="1">
    <source>
        <dbReference type="PROSITE" id="PS51918"/>
    </source>
</evidence>
<dbReference type="InterPro" id="IPR023404">
    <property type="entry name" value="rSAM_horseshoe"/>
</dbReference>
<evidence type="ECO:0000313" key="3">
    <source>
        <dbReference type="Proteomes" id="UP000233534"/>
    </source>
</evidence>
<keyword evidence="3" id="KW-1185">Reference proteome</keyword>
<dbReference type="InterPro" id="IPR034505">
    <property type="entry name" value="Coproporphyrinogen-III_oxidase"/>
</dbReference>
<dbReference type="InterPro" id="IPR006638">
    <property type="entry name" value="Elp3/MiaA/NifB-like_rSAM"/>
</dbReference>
<dbReference type="SFLD" id="SFLDF00310">
    <property type="entry name" value="oxygen-independent_coproporphy"/>
    <property type="match status" value="1"/>
</dbReference>
<organism evidence="2 3">
    <name type="scientific">Acetivibrio saccincola</name>
    <dbReference type="NCBI Taxonomy" id="1677857"/>
    <lineage>
        <taxon>Bacteria</taxon>
        <taxon>Bacillati</taxon>
        <taxon>Bacillota</taxon>
        <taxon>Clostridia</taxon>
        <taxon>Eubacteriales</taxon>
        <taxon>Oscillospiraceae</taxon>
        <taxon>Acetivibrio</taxon>
    </lineage>
</organism>
<dbReference type="GO" id="GO:0051539">
    <property type="term" value="F:4 iron, 4 sulfur cluster binding"/>
    <property type="evidence" value="ECO:0007669"/>
    <property type="project" value="TreeGrafter"/>
</dbReference>
<dbReference type="Gene3D" id="3.80.30.20">
    <property type="entry name" value="tm_1862 like domain"/>
    <property type="match status" value="1"/>
</dbReference>
<dbReference type="Pfam" id="PF04055">
    <property type="entry name" value="Radical_SAM"/>
    <property type="match status" value="1"/>
</dbReference>
<dbReference type="GO" id="GO:0006779">
    <property type="term" value="P:porphyrin-containing compound biosynthetic process"/>
    <property type="evidence" value="ECO:0007669"/>
    <property type="project" value="TreeGrafter"/>
</dbReference>
<proteinExistence type="predicted"/>
<dbReference type="InterPro" id="IPR058240">
    <property type="entry name" value="rSAM_sf"/>
</dbReference>
<keyword evidence="2" id="KW-0560">Oxidoreductase</keyword>
<dbReference type="SFLD" id="SFLDG01065">
    <property type="entry name" value="anaerobic_coproporphyrinogen-I"/>
    <property type="match status" value="1"/>
</dbReference>
<name>A0A2K9DYN8_9FIRM</name>
<feature type="domain" description="Radical SAM core" evidence="1">
    <location>
        <begin position="165"/>
        <end position="409"/>
    </location>
</feature>
<dbReference type="AlphaFoldDB" id="A0A2K9DYN8"/>
<dbReference type="GO" id="GO:0005737">
    <property type="term" value="C:cytoplasm"/>
    <property type="evidence" value="ECO:0007669"/>
    <property type="project" value="TreeGrafter"/>
</dbReference>
<protein>
    <submittedName>
        <fullName evidence="2">Oxygen-independent coproporphyrinogen-III oxidase 2</fullName>
        <ecNumber evidence="2">1.3.98.3</ecNumber>
    </submittedName>
</protein>
<dbReference type="KEGG" id="hsc:HVS_03445"/>
<accession>A0A2K9DYN8</accession>
<dbReference type="SUPFAM" id="SSF102114">
    <property type="entry name" value="Radical SAM enzymes"/>
    <property type="match status" value="1"/>
</dbReference>
<sequence>MIFVQLKGHDYLYQVKDIIKLFFENDIVKEKSDFEVKKGIFIYTELRKRNICFEIETVILNDGFCCYKNIHHFKPFSYLDEPEEKTIKREVKREIYIALSNFTNKKLPWGFLTGIRPVKLVHKLLSRGLSYEKIWGILQDYYFVSKEKLKLLFDVAKSEKEILDNTKPHMISIYIGIPFCKSRCLYCSFTSNSIDKYKDFVLGYIEALKTEIKGVQQIIKEKGYKIQNIYIGGGTPTAIDEKNLEVLLTEIEKTFDFESIGEYTLEAGRPDTITKEKLSLIKNFSVNRISINPQTMKDKTLKLIGRKHTSQDIINCFYMAREMGFGNINMDVIAGLPGENIKDFENTMNYIKTLNPESFTVHTMAVKRASKLTENAKFDFAPNKEASLMIDLASEYAKKMNMHPYYLYRQKKMAENLENVGYCKKGFEGIYNVQIMEEKQSIIALGAGGISKVVSPEDSSVKRAFNVKSVELYIKNVDEMIMRKKLLVKNFPYNQNARQIKP</sequence>
<dbReference type="Proteomes" id="UP000233534">
    <property type="component" value="Chromosome"/>
</dbReference>
<dbReference type="SMART" id="SM00729">
    <property type="entry name" value="Elp3"/>
    <property type="match status" value="1"/>
</dbReference>
<dbReference type="PROSITE" id="PS51918">
    <property type="entry name" value="RADICAL_SAM"/>
    <property type="match status" value="1"/>
</dbReference>